<keyword evidence="1" id="KW-0547">Nucleotide-binding</keyword>
<dbReference type="RefSeq" id="WP_121680866.1">
    <property type="nucleotide sequence ID" value="NZ_RCVZ01000007.1"/>
</dbReference>
<evidence type="ECO:0000256" key="1">
    <source>
        <dbReference type="ARBA" id="ARBA00022741"/>
    </source>
</evidence>
<name>A0A3L7JZV2_9BACI</name>
<dbReference type="EMBL" id="RCVZ01000007">
    <property type="protein sequence ID" value="RLQ95211.1"/>
    <property type="molecule type" value="Genomic_DNA"/>
</dbReference>
<dbReference type="SUPFAM" id="SSF52540">
    <property type="entry name" value="P-loop containing nucleoside triphosphate hydrolases"/>
    <property type="match status" value="1"/>
</dbReference>
<evidence type="ECO:0000313" key="8">
    <source>
        <dbReference type="Proteomes" id="UP000276770"/>
    </source>
</evidence>
<proteinExistence type="inferred from homology"/>
<dbReference type="InterPro" id="IPR011629">
    <property type="entry name" value="CobW-like_C"/>
</dbReference>
<dbReference type="Proteomes" id="UP000276770">
    <property type="component" value="Unassembled WGS sequence"/>
</dbReference>
<comment type="catalytic activity">
    <reaction evidence="5">
        <text>GTP + H2O = GDP + phosphate + H(+)</text>
        <dbReference type="Rhea" id="RHEA:19669"/>
        <dbReference type="ChEBI" id="CHEBI:15377"/>
        <dbReference type="ChEBI" id="CHEBI:15378"/>
        <dbReference type="ChEBI" id="CHEBI:37565"/>
        <dbReference type="ChEBI" id="CHEBI:43474"/>
        <dbReference type="ChEBI" id="CHEBI:58189"/>
    </reaction>
    <physiologicalReaction direction="left-to-right" evidence="5">
        <dbReference type="Rhea" id="RHEA:19670"/>
    </physiologicalReaction>
</comment>
<dbReference type="AlphaFoldDB" id="A0A3L7JZV2"/>
<dbReference type="Pfam" id="PF02492">
    <property type="entry name" value="cobW"/>
    <property type="match status" value="1"/>
</dbReference>
<keyword evidence="8" id="KW-1185">Reference proteome</keyword>
<dbReference type="InterPro" id="IPR027417">
    <property type="entry name" value="P-loop_NTPase"/>
</dbReference>
<reference evidence="7 8" key="1">
    <citation type="submission" date="2018-10" db="EMBL/GenBank/DDBJ databases">
        <title>Falsibacillus sp. genome draft.</title>
        <authorList>
            <person name="Shi S."/>
        </authorList>
    </citation>
    <scope>NUCLEOTIDE SEQUENCE [LARGE SCALE GENOMIC DNA]</scope>
    <source>
        <strain evidence="7 8">GY 10110</strain>
    </source>
</reference>
<evidence type="ECO:0000313" key="7">
    <source>
        <dbReference type="EMBL" id="RLQ95211.1"/>
    </source>
</evidence>
<sequence length="304" mass="34899">MKKINVYVLSGFLGSGKTTLLREFISYEKNAGRLPAVLMNELGSVSIDSDAIDKGTPFTEMLDGCICCTIQEKLEAQLQELLFNYSFDTLIIETTGAAHPVEVVDSIMSPLFADRFDFKGIVTIVDALRWKKRADLSPQVLHLLREQIKHASLILLNKVDLINEMESGTFVFEMQQLNAEAKVLLTKHSQINFVELDNLERIENKKYEPSQLNKNLSLQSMVYTFHRPIELEEFEDWLKSMPDTIFRLKGYILFQHSSLPYSFQYSYGMPIYLKEEMKMPLNLVIIGEGLNKDRIRKELGALEK</sequence>
<evidence type="ECO:0000259" key="6">
    <source>
        <dbReference type="SMART" id="SM00833"/>
    </source>
</evidence>
<gene>
    <name evidence="7" type="ORF">D9X91_12010</name>
</gene>
<dbReference type="Gene3D" id="3.30.1220.10">
    <property type="entry name" value="CobW-like, C-terminal domain"/>
    <property type="match status" value="1"/>
</dbReference>
<dbReference type="SMART" id="SM00833">
    <property type="entry name" value="CobW_C"/>
    <property type="match status" value="1"/>
</dbReference>
<dbReference type="PANTHER" id="PTHR13748:SF62">
    <property type="entry name" value="COBW DOMAIN-CONTAINING PROTEIN"/>
    <property type="match status" value="1"/>
</dbReference>
<dbReference type="InterPro" id="IPR036627">
    <property type="entry name" value="CobW-likC_sf"/>
</dbReference>
<dbReference type="InterPro" id="IPR051316">
    <property type="entry name" value="Zinc-reg_GTPase_activator"/>
</dbReference>
<dbReference type="SUPFAM" id="SSF90002">
    <property type="entry name" value="Hypothetical protein YjiA, C-terminal domain"/>
    <property type="match status" value="1"/>
</dbReference>
<dbReference type="GO" id="GO:0016787">
    <property type="term" value="F:hydrolase activity"/>
    <property type="evidence" value="ECO:0007669"/>
    <property type="project" value="UniProtKB-KW"/>
</dbReference>
<dbReference type="InterPro" id="IPR003495">
    <property type="entry name" value="CobW/HypB/UreG_nucleotide-bd"/>
</dbReference>
<accession>A0A3L7JZV2</accession>
<keyword evidence="2" id="KW-0378">Hydrolase</keyword>
<comment type="similarity">
    <text evidence="4">Belongs to the SIMIBI class G3E GTPase family. ZNG1 subfamily.</text>
</comment>
<evidence type="ECO:0000256" key="4">
    <source>
        <dbReference type="ARBA" id="ARBA00034320"/>
    </source>
</evidence>
<evidence type="ECO:0000256" key="3">
    <source>
        <dbReference type="ARBA" id="ARBA00023186"/>
    </source>
</evidence>
<dbReference type="Pfam" id="PF07683">
    <property type="entry name" value="CobW_C"/>
    <property type="match status" value="1"/>
</dbReference>
<keyword evidence="3" id="KW-0143">Chaperone</keyword>
<dbReference type="GO" id="GO:0005737">
    <property type="term" value="C:cytoplasm"/>
    <property type="evidence" value="ECO:0007669"/>
    <property type="project" value="TreeGrafter"/>
</dbReference>
<dbReference type="PANTHER" id="PTHR13748">
    <property type="entry name" value="COBW-RELATED"/>
    <property type="match status" value="1"/>
</dbReference>
<protein>
    <submittedName>
        <fullName evidence="7">GTP-binding protein</fullName>
    </submittedName>
</protein>
<dbReference type="Gene3D" id="3.40.50.300">
    <property type="entry name" value="P-loop containing nucleotide triphosphate hydrolases"/>
    <property type="match status" value="1"/>
</dbReference>
<comment type="caution">
    <text evidence="7">The sequence shown here is derived from an EMBL/GenBank/DDBJ whole genome shotgun (WGS) entry which is preliminary data.</text>
</comment>
<evidence type="ECO:0000256" key="5">
    <source>
        <dbReference type="ARBA" id="ARBA00049117"/>
    </source>
</evidence>
<feature type="domain" description="CobW C-terminal" evidence="6">
    <location>
        <begin position="218"/>
        <end position="303"/>
    </location>
</feature>
<dbReference type="OrthoDB" id="9808822at2"/>
<organism evidence="7 8">
    <name type="scientific">Falsibacillus albus</name>
    <dbReference type="NCBI Taxonomy" id="2478915"/>
    <lineage>
        <taxon>Bacteria</taxon>
        <taxon>Bacillati</taxon>
        <taxon>Bacillota</taxon>
        <taxon>Bacilli</taxon>
        <taxon>Bacillales</taxon>
        <taxon>Bacillaceae</taxon>
        <taxon>Falsibacillus</taxon>
    </lineage>
</organism>
<dbReference type="CDD" id="cd03112">
    <property type="entry name" value="CobW-like"/>
    <property type="match status" value="1"/>
</dbReference>
<dbReference type="GO" id="GO:0000166">
    <property type="term" value="F:nucleotide binding"/>
    <property type="evidence" value="ECO:0007669"/>
    <property type="project" value="UniProtKB-KW"/>
</dbReference>
<evidence type="ECO:0000256" key="2">
    <source>
        <dbReference type="ARBA" id="ARBA00022801"/>
    </source>
</evidence>